<keyword evidence="3" id="KW-1185">Reference proteome</keyword>
<dbReference type="Pfam" id="PF11751">
    <property type="entry name" value="PorP_SprF"/>
    <property type="match status" value="1"/>
</dbReference>
<evidence type="ECO:0000313" key="2">
    <source>
        <dbReference type="EMBL" id="NNV53830.1"/>
    </source>
</evidence>
<keyword evidence="1" id="KW-0732">Signal</keyword>
<reference evidence="2" key="1">
    <citation type="submission" date="2019-10" db="EMBL/GenBank/DDBJ databases">
        <title>Draft genome sequence of Panacibacter sp. KCS-6.</title>
        <authorList>
            <person name="Yim K.J."/>
        </authorList>
    </citation>
    <scope>NUCLEOTIDE SEQUENCE</scope>
    <source>
        <strain evidence="2">KCS-6</strain>
    </source>
</reference>
<dbReference type="NCBIfam" id="TIGR03519">
    <property type="entry name" value="T9SS_PorP_fam"/>
    <property type="match status" value="1"/>
</dbReference>
<name>A0A8J8F9W4_9BACT</name>
<dbReference type="InterPro" id="IPR019861">
    <property type="entry name" value="PorP/SprF_Bacteroidetes"/>
</dbReference>
<dbReference type="EMBL" id="WHPF01000001">
    <property type="protein sequence ID" value="NNV53830.1"/>
    <property type="molecule type" value="Genomic_DNA"/>
</dbReference>
<protein>
    <submittedName>
        <fullName evidence="2">Type IX secretion system membrane protein PorP/SprF</fullName>
    </submittedName>
</protein>
<organism evidence="2 3">
    <name type="scientific">Limnovirga soli</name>
    <dbReference type="NCBI Taxonomy" id="2656915"/>
    <lineage>
        <taxon>Bacteria</taxon>
        <taxon>Pseudomonadati</taxon>
        <taxon>Bacteroidota</taxon>
        <taxon>Chitinophagia</taxon>
        <taxon>Chitinophagales</taxon>
        <taxon>Chitinophagaceae</taxon>
        <taxon>Limnovirga</taxon>
    </lineage>
</organism>
<feature type="signal peptide" evidence="1">
    <location>
        <begin position="1"/>
        <end position="25"/>
    </location>
</feature>
<evidence type="ECO:0000313" key="3">
    <source>
        <dbReference type="Proteomes" id="UP000598971"/>
    </source>
</evidence>
<evidence type="ECO:0000256" key="1">
    <source>
        <dbReference type="SAM" id="SignalP"/>
    </source>
</evidence>
<accession>A0A8J8F9W4</accession>
<proteinExistence type="predicted"/>
<feature type="chain" id="PRO_5035224156" evidence="1">
    <location>
        <begin position="26"/>
        <end position="343"/>
    </location>
</feature>
<gene>
    <name evidence="2" type="ORF">GD597_00065</name>
</gene>
<comment type="caution">
    <text evidence="2">The sequence shown here is derived from an EMBL/GenBank/DDBJ whole genome shotgun (WGS) entry which is preliminary data.</text>
</comment>
<dbReference type="Proteomes" id="UP000598971">
    <property type="component" value="Unassembled WGS sequence"/>
</dbReference>
<dbReference type="AlphaFoldDB" id="A0A8J8F9W4"/>
<sequence>MKQNKILLVSMLLLLVASMQNGLYAQDLHFSQYFNSPLLVNPANTGFAPDVDYRVGINYRNQWASVTPNPYKTMSAWGDVQLFNDRFQSGWVGLGGALLRDVAGSGGLTSTRGFASVAYHQLLGQNSLLSGGFNVGLTNKRIDLSKLTFNSQWNKDFFDITIPSGESFAYNSVTYLDIQAGLNFAFFPTDNAYINLGASAMHLNRPRESFFNNNTLDTRIDPRFTFFVNGSFKLNDQWIVNPNIYVSKMGTAYETVAGLNAHYNLSGDGSTQVIGGLYLRLKDAFIPMIGFQLKDVSITVNYDATSSTLGTYNQTNGAYELSIIKTGLFTPGGKDVKCPTISF</sequence>